<accession>A0A643FDQ2</accession>
<sequence length="178" mass="19032">MLLPLALLQSGCSVFSAEPLWELAKAGGALVQGAVTEVGPSQARDTVVYAHGPIQRLCVEYNRSSQAADLLPALVAELQAQHIESRVYEAGGRNDQCDIWLRYTASIQWAVPPAGSDYRPYLDRATLVLNGADGRVLATSSFVLDDGLMSMGRWASTRDKLAPAVKALIGPPPQARAS</sequence>
<keyword evidence="2" id="KW-1185">Reference proteome</keyword>
<organism evidence="1 2">
    <name type="scientific">Ideonella dechloratans</name>
    <dbReference type="NCBI Taxonomy" id="36863"/>
    <lineage>
        <taxon>Bacteria</taxon>
        <taxon>Pseudomonadati</taxon>
        <taxon>Pseudomonadota</taxon>
        <taxon>Betaproteobacteria</taxon>
        <taxon>Burkholderiales</taxon>
        <taxon>Sphaerotilaceae</taxon>
        <taxon>Ideonella</taxon>
    </lineage>
</organism>
<evidence type="ECO:0000313" key="1">
    <source>
        <dbReference type="EMBL" id="KAB0583668.1"/>
    </source>
</evidence>
<comment type="caution">
    <text evidence="1">The sequence shown here is derived from an EMBL/GenBank/DDBJ whole genome shotgun (WGS) entry which is preliminary data.</text>
</comment>
<keyword evidence="1" id="KW-0131">Cell cycle</keyword>
<protein>
    <submittedName>
        <fullName evidence="1">Cell division protein FtsI</fullName>
    </submittedName>
</protein>
<evidence type="ECO:0000313" key="2">
    <source>
        <dbReference type="Proteomes" id="UP000430120"/>
    </source>
</evidence>
<dbReference type="OrthoDB" id="8589277at2"/>
<dbReference type="AlphaFoldDB" id="A0A643FDQ2"/>
<proteinExistence type="predicted"/>
<name>A0A643FDQ2_IDEDE</name>
<keyword evidence="1" id="KW-0132">Cell division</keyword>
<reference evidence="1 2" key="1">
    <citation type="submission" date="2019-09" db="EMBL/GenBank/DDBJ databases">
        <title>Draft genome sequences of 48 bacterial type strains from the CCUG.</title>
        <authorList>
            <person name="Tunovic T."/>
            <person name="Pineiro-Iglesias B."/>
            <person name="Unosson C."/>
            <person name="Inganas E."/>
            <person name="Ohlen M."/>
            <person name="Cardew S."/>
            <person name="Jensie-Markopoulos S."/>
            <person name="Salva-Serra F."/>
            <person name="Jaen-Luchoro D."/>
            <person name="Karlsson R."/>
            <person name="Svensson-Stadler L."/>
            <person name="Chun J."/>
            <person name="Moore E."/>
        </authorList>
    </citation>
    <scope>NUCLEOTIDE SEQUENCE [LARGE SCALE GENOMIC DNA]</scope>
    <source>
        <strain evidence="1 2">CCUG 30977</strain>
    </source>
</reference>
<dbReference type="EMBL" id="VZPB01000012">
    <property type="protein sequence ID" value="KAB0583668.1"/>
    <property type="molecule type" value="Genomic_DNA"/>
</dbReference>
<dbReference type="Proteomes" id="UP000430120">
    <property type="component" value="Unassembled WGS sequence"/>
</dbReference>
<gene>
    <name evidence="1" type="ORF">F7Q92_07110</name>
</gene>
<dbReference type="GO" id="GO:0051301">
    <property type="term" value="P:cell division"/>
    <property type="evidence" value="ECO:0007669"/>
    <property type="project" value="UniProtKB-KW"/>
</dbReference>